<dbReference type="PANTHER" id="PTHR43283:SF3">
    <property type="entry name" value="BETA-LACTAMASE FAMILY PROTEIN (AFU_ORTHOLOGUE AFUA_5G07500)"/>
    <property type="match status" value="1"/>
</dbReference>
<gene>
    <name evidence="2" type="ORF">ACFQ27_06050</name>
</gene>
<dbReference type="GO" id="GO:0016787">
    <property type="term" value="F:hydrolase activity"/>
    <property type="evidence" value="ECO:0007669"/>
    <property type="project" value="UniProtKB-KW"/>
</dbReference>
<keyword evidence="3" id="KW-1185">Reference proteome</keyword>
<comment type="caution">
    <text evidence="2">The sequence shown here is derived from an EMBL/GenBank/DDBJ whole genome shotgun (WGS) entry which is preliminary data.</text>
</comment>
<evidence type="ECO:0000313" key="2">
    <source>
        <dbReference type="EMBL" id="MFD1190138.1"/>
    </source>
</evidence>
<dbReference type="Pfam" id="PF00144">
    <property type="entry name" value="Beta-lactamase"/>
    <property type="match status" value="1"/>
</dbReference>
<dbReference type="SUPFAM" id="SSF56601">
    <property type="entry name" value="beta-lactamase/transpeptidase-like"/>
    <property type="match status" value="1"/>
</dbReference>
<dbReference type="InterPro" id="IPR050789">
    <property type="entry name" value="Diverse_Enzym_Activities"/>
</dbReference>
<proteinExistence type="predicted"/>
<dbReference type="EMBL" id="JBHTLQ010000009">
    <property type="protein sequence ID" value="MFD1190138.1"/>
    <property type="molecule type" value="Genomic_DNA"/>
</dbReference>
<protein>
    <submittedName>
        <fullName evidence="2">Serine hydrolase domain-containing protein</fullName>
        <ecNumber evidence="2">3.-.-.-</ecNumber>
    </submittedName>
</protein>
<dbReference type="InterPro" id="IPR012338">
    <property type="entry name" value="Beta-lactam/transpept-like"/>
</dbReference>
<feature type="domain" description="Beta-lactamase-related" evidence="1">
    <location>
        <begin position="29"/>
        <end position="393"/>
    </location>
</feature>
<keyword evidence="2" id="KW-0378">Hydrolase</keyword>
<dbReference type="PANTHER" id="PTHR43283">
    <property type="entry name" value="BETA-LACTAMASE-RELATED"/>
    <property type="match status" value="1"/>
</dbReference>
<evidence type="ECO:0000313" key="3">
    <source>
        <dbReference type="Proteomes" id="UP001597216"/>
    </source>
</evidence>
<organism evidence="2 3">
    <name type="scientific">Phenylobacterium conjunctum</name>
    <dbReference type="NCBI Taxonomy" id="1298959"/>
    <lineage>
        <taxon>Bacteria</taxon>
        <taxon>Pseudomonadati</taxon>
        <taxon>Pseudomonadota</taxon>
        <taxon>Alphaproteobacteria</taxon>
        <taxon>Caulobacterales</taxon>
        <taxon>Caulobacteraceae</taxon>
        <taxon>Phenylobacterium</taxon>
    </lineage>
</organism>
<evidence type="ECO:0000259" key="1">
    <source>
        <dbReference type="Pfam" id="PF00144"/>
    </source>
</evidence>
<reference evidence="3" key="1">
    <citation type="journal article" date="2019" name="Int. J. Syst. Evol. Microbiol.">
        <title>The Global Catalogue of Microorganisms (GCM) 10K type strain sequencing project: providing services to taxonomists for standard genome sequencing and annotation.</title>
        <authorList>
            <consortium name="The Broad Institute Genomics Platform"/>
            <consortium name="The Broad Institute Genome Sequencing Center for Infectious Disease"/>
            <person name="Wu L."/>
            <person name="Ma J."/>
        </authorList>
    </citation>
    <scope>NUCLEOTIDE SEQUENCE [LARGE SCALE GENOMIC DNA]</scope>
    <source>
        <strain evidence="3">CCUG 55074</strain>
    </source>
</reference>
<name>A0ABW3SZG5_9CAUL</name>
<dbReference type="Gene3D" id="3.40.710.10">
    <property type="entry name" value="DD-peptidase/beta-lactamase superfamily"/>
    <property type="match status" value="1"/>
</dbReference>
<dbReference type="RefSeq" id="WP_374348478.1">
    <property type="nucleotide sequence ID" value="NZ_JBHTLQ010000009.1"/>
</dbReference>
<dbReference type="Proteomes" id="UP001597216">
    <property type="component" value="Unassembled WGS sequence"/>
</dbReference>
<accession>A0ABW3SZG5</accession>
<sequence length="406" mass="44528">MTKPEALGFSSERLRKLDAFLAAKYVEPGLMPCAQVQIVRKGQLVHQTVLGHADRERGLKAAEDTVYRIYSMTKPITSLAFMMLVEEGAVALDDPVARFIPEWKALGVYAAGTGPYMSTPPARPMQMVDLLRHTSGLTYDFQSRTNIDAAYRKAKIAQMHGPLDFDGTVAELAKIPLEFSPGEAWNYSISTDILGILVERISGQRFQDFLAQRIFKPLGMTETGFQVQEHQRARFAACYNAVPGGLKLQDDPATSAYHNTPSFHSGGGGLVSTAHDYMRFCKMLANGGELDGARLIAPRTLKLMASNHLPGGQDLTHLSRSLFSEATNAGVGFGLGFAVTFDPVKAMMPSSPGEFYWGGAASTAFWIDPVEDIAVVFMTQLMPSSTYPIRRELRTLVYSALMEPNQ</sequence>
<dbReference type="EC" id="3.-.-.-" evidence="2"/>
<dbReference type="InterPro" id="IPR001466">
    <property type="entry name" value="Beta-lactam-related"/>
</dbReference>